<evidence type="ECO:0000259" key="1">
    <source>
        <dbReference type="Pfam" id="PF18545"/>
    </source>
</evidence>
<reference evidence="2 3" key="1">
    <citation type="journal article" date="2014" name="PLoS Genet.">
        <title>Phylogenetically driven sequencing of extremely halophilic archaea reveals strategies for static and dynamic osmo-response.</title>
        <authorList>
            <person name="Becker E.A."/>
            <person name="Seitzer P.M."/>
            <person name="Tritt A."/>
            <person name="Larsen D."/>
            <person name="Krusor M."/>
            <person name="Yao A.I."/>
            <person name="Wu D."/>
            <person name="Madern D."/>
            <person name="Eisen J.A."/>
            <person name="Darling A.E."/>
            <person name="Facciotti M.T."/>
        </authorList>
    </citation>
    <scope>NUCLEOTIDE SEQUENCE [LARGE SCALE GENOMIC DNA]</scope>
    <source>
        <strain evidence="2 3">DSM 18795</strain>
    </source>
</reference>
<name>L9WX13_9EURY</name>
<feature type="domain" description="Halobacterial output" evidence="1">
    <location>
        <begin position="14"/>
        <end position="85"/>
    </location>
</feature>
<dbReference type="RefSeq" id="WP_008425617.1">
    <property type="nucleotide sequence ID" value="NZ_AOIA01000142.1"/>
</dbReference>
<sequence>MAAPSETPTPDPDGDRPSRAIIAAIARHEGVDVTAVEPPAYEPLYSVVDPAALDEIFRGDTPTTTLVTLEYAGYEIAVSDDGRVEATDPSTGETVTRRFRG</sequence>
<dbReference type="OrthoDB" id="221929at2157"/>
<accession>L9WX13</accession>
<evidence type="ECO:0000313" key="3">
    <source>
        <dbReference type="Proteomes" id="UP000011531"/>
    </source>
</evidence>
<evidence type="ECO:0000313" key="2">
    <source>
        <dbReference type="EMBL" id="ELY53957.1"/>
    </source>
</evidence>
<dbReference type="Proteomes" id="UP000011531">
    <property type="component" value="Unassembled WGS sequence"/>
</dbReference>
<dbReference type="InterPro" id="IPR040624">
    <property type="entry name" value="HalOD1"/>
</dbReference>
<dbReference type="Pfam" id="PF18545">
    <property type="entry name" value="HalOD1"/>
    <property type="match status" value="1"/>
</dbReference>
<dbReference type="EMBL" id="AOIA01000142">
    <property type="protein sequence ID" value="ELY53957.1"/>
    <property type="molecule type" value="Genomic_DNA"/>
</dbReference>
<dbReference type="AlphaFoldDB" id="L9WX13"/>
<comment type="caution">
    <text evidence="2">The sequence shown here is derived from an EMBL/GenBank/DDBJ whole genome shotgun (WGS) entry which is preliminary data.</text>
</comment>
<protein>
    <recommendedName>
        <fullName evidence="1">Halobacterial output domain-containing protein</fullName>
    </recommendedName>
</protein>
<gene>
    <name evidence="2" type="ORF">C492_16848</name>
</gene>
<proteinExistence type="predicted"/>
<organism evidence="2 3">
    <name type="scientific">Natronococcus jeotgali DSM 18795</name>
    <dbReference type="NCBI Taxonomy" id="1227498"/>
    <lineage>
        <taxon>Archaea</taxon>
        <taxon>Methanobacteriati</taxon>
        <taxon>Methanobacteriota</taxon>
        <taxon>Stenosarchaea group</taxon>
        <taxon>Halobacteria</taxon>
        <taxon>Halobacteriales</taxon>
        <taxon>Natrialbaceae</taxon>
        <taxon>Natronococcus</taxon>
    </lineage>
</organism>
<keyword evidence="3" id="KW-1185">Reference proteome</keyword>